<keyword evidence="3" id="KW-0574">Periplasm</keyword>
<dbReference type="InterPro" id="IPR031680">
    <property type="entry name" value="Hepar_II_III_N"/>
</dbReference>
<dbReference type="GO" id="GO:0016829">
    <property type="term" value="F:lyase activity"/>
    <property type="evidence" value="ECO:0007669"/>
    <property type="project" value="UniProtKB-KW"/>
</dbReference>
<evidence type="ECO:0000256" key="1">
    <source>
        <dbReference type="ARBA" id="ARBA00004418"/>
    </source>
</evidence>
<feature type="domain" description="Heparin-sulfate lyase N-terminal" evidence="6">
    <location>
        <begin position="98"/>
        <end position="315"/>
    </location>
</feature>
<dbReference type="Pfam" id="PF07940">
    <property type="entry name" value="Hepar_II_III_C"/>
    <property type="match status" value="1"/>
</dbReference>
<dbReference type="Pfam" id="PF16889">
    <property type="entry name" value="Hepar_II_III_N"/>
    <property type="match status" value="1"/>
</dbReference>
<evidence type="ECO:0000256" key="4">
    <source>
        <dbReference type="ARBA" id="ARBA00023239"/>
    </source>
</evidence>
<feature type="domain" description="Heparinase II/III-like C-terminal" evidence="5">
    <location>
        <begin position="440"/>
        <end position="665"/>
    </location>
</feature>
<dbReference type="PANTHER" id="PTHR39210">
    <property type="entry name" value="HEPARIN-SULFATE LYASE"/>
    <property type="match status" value="1"/>
</dbReference>
<dbReference type="Gene3D" id="1.50.10.100">
    <property type="entry name" value="Chondroitin AC/alginate lyase"/>
    <property type="match status" value="1"/>
</dbReference>
<reference evidence="7 8" key="1">
    <citation type="submission" date="2023-02" db="EMBL/GenBank/DDBJ databases">
        <title>Genome sequencing required for Actinomycetospora new species description.</title>
        <authorList>
            <person name="Saimee Y."/>
            <person name="Duangmal K."/>
        </authorList>
    </citation>
    <scope>NUCLEOTIDE SEQUENCE [LARGE SCALE GENOMIC DNA]</scope>
    <source>
        <strain evidence="7 8">DW7H6</strain>
    </source>
</reference>
<keyword evidence="2" id="KW-0732">Signal</keyword>
<name>A0ABT5SV58_9PSEU</name>
<sequence>MARPGAPTRSALTWYARRLRSMSPQEIAHRAATVGGSVARRVTGDAEPTDAKLFGAETVDWAALREDFRAGTGRPVLLDRATALRMATERPEATAALVAAADRVLEHRFTYFAHPEARYDGPIDWWYDPLAGFRWPDRPADEINHRSGHGDPKWIWELNRLQHLPWLAQAWLVTGDDRYGREALDQLDSWIEANPPGRGIAWRGAFEAGVRALSVTVALQGLADHPDLDAQRYRRAVRMLAAGARRCWRDRSRHSSANNHLVGELAGLAAVAMAFPELARARRWERDALAALAVEARRQILPDGVGAEQAVGYQVFTAELLGVVALLRRLRPGHAPTADDAALLAAVGRSAGHLADLVGDGDPVPRTGDDDEGFALRLDPAPVREVREHLALAAVLTGEPAARRCGREDLTAAWVAARLGEGIGGIGSTEGGTESGSGEPHSAYAPDGGVVVLRDGARRVLVDVGPLGYLSIAAHGHADALAVGLAVDGHELVGDPGTGSYFVHPDWRAAHRSTRAHATVAVDDLDQSVPGGAFLWTEHARTTVREVDLAAGRVDAEHDGYARLDGPVTHRRVVEAPPGEDTVLVVDVLTATGGSHRVRTTWPLHPDLVPDPDPGAADGTGLVVRRDGDPVLALATGASVPTTPWRLRGGDEGGSELGWWSERLEGRRRSWLVGSEATVDGTAPTVLATVLRTGGGAAGVPAAPQVSVEGARVRVRWQARTGGRETVVDPGAASPRY</sequence>
<keyword evidence="4 7" id="KW-0456">Lyase</keyword>
<dbReference type="SUPFAM" id="SSF48230">
    <property type="entry name" value="Chondroitin AC/alginate lyase"/>
    <property type="match status" value="1"/>
</dbReference>
<evidence type="ECO:0000259" key="5">
    <source>
        <dbReference type="Pfam" id="PF07940"/>
    </source>
</evidence>
<keyword evidence="8" id="KW-1185">Reference proteome</keyword>
<dbReference type="InterPro" id="IPR008929">
    <property type="entry name" value="Chondroitin_lyas"/>
</dbReference>
<gene>
    <name evidence="7" type="ORF">PGB27_15385</name>
</gene>
<dbReference type="PANTHER" id="PTHR39210:SF1">
    <property type="entry name" value="HEPARIN-SULFATE LYASE"/>
    <property type="match status" value="1"/>
</dbReference>
<comment type="subcellular location">
    <subcellularLocation>
        <location evidence="1">Periplasm</location>
    </subcellularLocation>
</comment>
<evidence type="ECO:0000313" key="8">
    <source>
        <dbReference type="Proteomes" id="UP001300763"/>
    </source>
</evidence>
<evidence type="ECO:0000259" key="6">
    <source>
        <dbReference type="Pfam" id="PF16889"/>
    </source>
</evidence>
<evidence type="ECO:0000313" key="7">
    <source>
        <dbReference type="EMBL" id="MDD7966716.1"/>
    </source>
</evidence>
<dbReference type="Proteomes" id="UP001300763">
    <property type="component" value="Unassembled WGS sequence"/>
</dbReference>
<comment type="caution">
    <text evidence="7">The sequence shown here is derived from an EMBL/GenBank/DDBJ whole genome shotgun (WGS) entry which is preliminary data.</text>
</comment>
<proteinExistence type="predicted"/>
<dbReference type="EMBL" id="JAQZAO010000006">
    <property type="protein sequence ID" value="MDD7966716.1"/>
    <property type="molecule type" value="Genomic_DNA"/>
</dbReference>
<dbReference type="RefSeq" id="WP_274201248.1">
    <property type="nucleotide sequence ID" value="NZ_JAQZAO010000006.1"/>
</dbReference>
<accession>A0ABT5SV58</accession>
<evidence type="ECO:0000256" key="3">
    <source>
        <dbReference type="ARBA" id="ARBA00022764"/>
    </source>
</evidence>
<protein>
    <submittedName>
        <fullName evidence="7">Alginate lyase family protein</fullName>
    </submittedName>
</protein>
<dbReference type="Gene3D" id="2.70.98.70">
    <property type="match status" value="1"/>
</dbReference>
<dbReference type="InterPro" id="IPR012480">
    <property type="entry name" value="Hepar_II_III_C"/>
</dbReference>
<organism evidence="7 8">
    <name type="scientific">Actinomycetospora lemnae</name>
    <dbReference type="NCBI Taxonomy" id="3019891"/>
    <lineage>
        <taxon>Bacteria</taxon>
        <taxon>Bacillati</taxon>
        <taxon>Actinomycetota</taxon>
        <taxon>Actinomycetes</taxon>
        <taxon>Pseudonocardiales</taxon>
        <taxon>Pseudonocardiaceae</taxon>
        <taxon>Actinomycetospora</taxon>
    </lineage>
</organism>
<evidence type="ECO:0000256" key="2">
    <source>
        <dbReference type="ARBA" id="ARBA00022729"/>
    </source>
</evidence>